<sequence length="531" mass="60362">MLQALIVDDEPTQIQGLIRHIDWASLGYTLPFSAETGEMAIPILESNKIDVLITDISMPGMNGIELAGVAKSIHSEIQILIISGYNEFEFAQDAIEVGAHGYVLKPLKLSEIERKLNIFRQTLENVKQINEQTLHLKSVVLESQVLLKESFVLELLADEPIEEDTLTSWLHLLELPSVTDRILLIIASLDHQNSQSRDVKSKLLLSSVLQQSISVSLNEMGFVLVAPLKSEGVAGILLNPSTDTRMNLDKQMGFVQDYMRNTYQVSVTIGVSREGRQWTEVGQLYREIKYTVADARRSENGLLVHVGSEERKVFENFTQRETILPNLLALAETDNKEQLMIEVGKVFNEMEGNAHSFGYMQSFSVSLLGELSRKMWDDVEGISHLSNRALHRLLECRTAHLLKDIVLEYMDSAFIIARKERTIQQHHLINNIATYIEEQLPTSVTVKQLSDKFHISAGHLSVLFKKETGQTISDFVKSLRMKKAKELLQDPSIKIYEVTERVGFQTPAYFTYQFKKNVGCTPQEYRDRYYQ</sequence>
<dbReference type="InterPro" id="IPR018060">
    <property type="entry name" value="HTH_AraC"/>
</dbReference>
<dbReference type="AlphaFoldDB" id="A0A198ALQ5"/>
<evidence type="ECO:0008006" key="13">
    <source>
        <dbReference type="Google" id="ProtNLM"/>
    </source>
</evidence>
<dbReference type="GO" id="GO:0005737">
    <property type="term" value="C:cytoplasm"/>
    <property type="evidence" value="ECO:0007669"/>
    <property type="project" value="UniProtKB-SubCell"/>
</dbReference>
<evidence type="ECO:0000256" key="2">
    <source>
        <dbReference type="ARBA" id="ARBA00022490"/>
    </source>
</evidence>
<comment type="subcellular location">
    <subcellularLocation>
        <location evidence="1">Cytoplasm</location>
    </subcellularLocation>
</comment>
<keyword evidence="4" id="KW-0902">Two-component regulatory system</keyword>
<keyword evidence="2" id="KW-0963">Cytoplasm</keyword>
<keyword evidence="12" id="KW-1185">Reference proteome</keyword>
<dbReference type="Gene3D" id="1.10.10.60">
    <property type="entry name" value="Homeodomain-like"/>
    <property type="match status" value="2"/>
</dbReference>
<evidence type="ECO:0000256" key="4">
    <source>
        <dbReference type="ARBA" id="ARBA00023012"/>
    </source>
</evidence>
<dbReference type="SUPFAM" id="SSF52172">
    <property type="entry name" value="CheY-like"/>
    <property type="match status" value="1"/>
</dbReference>
<feature type="domain" description="Response regulatory" evidence="10">
    <location>
        <begin position="3"/>
        <end position="120"/>
    </location>
</feature>
<dbReference type="PROSITE" id="PS01124">
    <property type="entry name" value="HTH_ARAC_FAMILY_2"/>
    <property type="match status" value="1"/>
</dbReference>
<dbReference type="InterPro" id="IPR009057">
    <property type="entry name" value="Homeodomain-like_sf"/>
</dbReference>
<dbReference type="GO" id="GO:0003700">
    <property type="term" value="F:DNA-binding transcription factor activity"/>
    <property type="evidence" value="ECO:0007669"/>
    <property type="project" value="InterPro"/>
</dbReference>
<dbReference type="Gene3D" id="3.40.50.2300">
    <property type="match status" value="1"/>
</dbReference>
<dbReference type="RefSeq" id="WP_068662307.1">
    <property type="nucleotide sequence ID" value="NZ_LYPB01000047.1"/>
</dbReference>
<feature type="domain" description="HTH araC/xylS-type" evidence="9">
    <location>
        <begin position="430"/>
        <end position="528"/>
    </location>
</feature>
<proteinExistence type="predicted"/>
<keyword evidence="6" id="KW-0238">DNA-binding</keyword>
<protein>
    <recommendedName>
        <fullName evidence="13">DNA-binding response regulator</fullName>
    </recommendedName>
</protein>
<dbReference type="PANTHER" id="PTHR42713:SF3">
    <property type="entry name" value="TRANSCRIPTIONAL REGULATORY PROTEIN HPTR"/>
    <property type="match status" value="1"/>
</dbReference>
<dbReference type="InterPro" id="IPR011006">
    <property type="entry name" value="CheY-like_superfamily"/>
</dbReference>
<keyword evidence="3 8" id="KW-0597">Phosphoprotein</keyword>
<dbReference type="InterPro" id="IPR020449">
    <property type="entry name" value="Tscrpt_reg_AraC-type_HTH"/>
</dbReference>
<evidence type="ECO:0000259" key="9">
    <source>
        <dbReference type="PROSITE" id="PS01124"/>
    </source>
</evidence>
<evidence type="ECO:0000259" key="10">
    <source>
        <dbReference type="PROSITE" id="PS50110"/>
    </source>
</evidence>
<dbReference type="PROSITE" id="PS50110">
    <property type="entry name" value="RESPONSE_REGULATORY"/>
    <property type="match status" value="1"/>
</dbReference>
<dbReference type="SUPFAM" id="SSF46689">
    <property type="entry name" value="Homeodomain-like"/>
    <property type="match status" value="2"/>
</dbReference>
<evidence type="ECO:0000313" key="11">
    <source>
        <dbReference type="EMBL" id="OAS21843.1"/>
    </source>
</evidence>
<accession>A0A198ALQ5</accession>
<keyword evidence="5" id="KW-0805">Transcription regulation</keyword>
<dbReference type="PANTHER" id="PTHR42713">
    <property type="entry name" value="HISTIDINE KINASE-RELATED"/>
    <property type="match status" value="1"/>
</dbReference>
<evidence type="ECO:0000256" key="1">
    <source>
        <dbReference type="ARBA" id="ARBA00004496"/>
    </source>
</evidence>
<dbReference type="PRINTS" id="PR00032">
    <property type="entry name" value="HTHARAC"/>
</dbReference>
<dbReference type="SMART" id="SM00342">
    <property type="entry name" value="HTH_ARAC"/>
    <property type="match status" value="1"/>
</dbReference>
<reference evidence="11 12" key="1">
    <citation type="submission" date="2016-05" db="EMBL/GenBank/DDBJ databases">
        <title>Paenibacillus sp. 1ZS3-15 nov., isolated from the rhizosphere soil.</title>
        <authorList>
            <person name="Zhang X.X."/>
            <person name="Zhang J."/>
        </authorList>
    </citation>
    <scope>NUCLEOTIDE SEQUENCE [LARGE SCALE GENOMIC DNA]</scope>
    <source>
        <strain evidence="11 12">1ZS3-15</strain>
    </source>
</reference>
<gene>
    <name evidence="11" type="ORF">A8708_06825</name>
</gene>
<dbReference type="GO" id="GO:0043565">
    <property type="term" value="F:sequence-specific DNA binding"/>
    <property type="evidence" value="ECO:0007669"/>
    <property type="project" value="InterPro"/>
</dbReference>
<dbReference type="Pfam" id="PF00072">
    <property type="entry name" value="Response_reg"/>
    <property type="match status" value="1"/>
</dbReference>
<dbReference type="Pfam" id="PF12833">
    <property type="entry name" value="HTH_18"/>
    <property type="match status" value="1"/>
</dbReference>
<dbReference type="PROSITE" id="PS00041">
    <property type="entry name" value="HTH_ARAC_FAMILY_1"/>
    <property type="match status" value="1"/>
</dbReference>
<name>A0A198ALQ5_9BACL</name>
<dbReference type="CDD" id="cd17536">
    <property type="entry name" value="REC_YesN-like"/>
    <property type="match status" value="1"/>
</dbReference>
<feature type="modified residue" description="4-aspartylphosphate" evidence="8">
    <location>
        <position position="55"/>
    </location>
</feature>
<dbReference type="InterPro" id="IPR001789">
    <property type="entry name" value="Sig_transdc_resp-reg_receiver"/>
</dbReference>
<evidence type="ECO:0000256" key="8">
    <source>
        <dbReference type="PROSITE-ProRule" id="PRU00169"/>
    </source>
</evidence>
<organism evidence="11 12">
    <name type="scientific">Paenibacillus oryzisoli</name>
    <dbReference type="NCBI Taxonomy" id="1850517"/>
    <lineage>
        <taxon>Bacteria</taxon>
        <taxon>Bacillati</taxon>
        <taxon>Bacillota</taxon>
        <taxon>Bacilli</taxon>
        <taxon>Bacillales</taxon>
        <taxon>Paenibacillaceae</taxon>
        <taxon>Paenibacillus</taxon>
    </lineage>
</organism>
<dbReference type="GO" id="GO:0000160">
    <property type="term" value="P:phosphorelay signal transduction system"/>
    <property type="evidence" value="ECO:0007669"/>
    <property type="project" value="UniProtKB-KW"/>
</dbReference>
<evidence type="ECO:0000256" key="6">
    <source>
        <dbReference type="ARBA" id="ARBA00023125"/>
    </source>
</evidence>
<dbReference type="OrthoDB" id="2493654at2"/>
<keyword evidence="7" id="KW-0804">Transcription</keyword>
<dbReference type="SMART" id="SM00448">
    <property type="entry name" value="REC"/>
    <property type="match status" value="1"/>
</dbReference>
<dbReference type="Proteomes" id="UP000078454">
    <property type="component" value="Unassembled WGS sequence"/>
</dbReference>
<dbReference type="STRING" id="1850517.A8708_06825"/>
<dbReference type="InterPro" id="IPR051552">
    <property type="entry name" value="HptR"/>
</dbReference>
<dbReference type="InterPro" id="IPR018062">
    <property type="entry name" value="HTH_AraC-typ_CS"/>
</dbReference>
<dbReference type="EMBL" id="LYPB01000047">
    <property type="protein sequence ID" value="OAS21843.1"/>
    <property type="molecule type" value="Genomic_DNA"/>
</dbReference>
<evidence type="ECO:0000313" key="12">
    <source>
        <dbReference type="Proteomes" id="UP000078454"/>
    </source>
</evidence>
<evidence type="ECO:0000256" key="7">
    <source>
        <dbReference type="ARBA" id="ARBA00023163"/>
    </source>
</evidence>
<evidence type="ECO:0000256" key="3">
    <source>
        <dbReference type="ARBA" id="ARBA00022553"/>
    </source>
</evidence>
<evidence type="ECO:0000256" key="5">
    <source>
        <dbReference type="ARBA" id="ARBA00023015"/>
    </source>
</evidence>
<comment type="caution">
    <text evidence="11">The sequence shown here is derived from an EMBL/GenBank/DDBJ whole genome shotgun (WGS) entry which is preliminary data.</text>
</comment>